<dbReference type="InParanoid" id="S0EWI2"/>
<organism evidence="2 3">
    <name type="scientific">Chthonomonas calidirosea (strain DSM 23976 / ICMP 18418 / T49)</name>
    <dbReference type="NCBI Taxonomy" id="1303518"/>
    <lineage>
        <taxon>Bacteria</taxon>
        <taxon>Bacillati</taxon>
        <taxon>Armatimonadota</taxon>
        <taxon>Chthonomonadia</taxon>
        <taxon>Chthonomonadales</taxon>
        <taxon>Chthonomonadaceae</taxon>
        <taxon>Chthonomonas</taxon>
    </lineage>
</organism>
<dbReference type="STRING" id="454171.CP488_02130"/>
<dbReference type="SMART" id="SM00732">
    <property type="entry name" value="YqgFc"/>
    <property type="match status" value="1"/>
</dbReference>
<sequence length="132" mass="14841">MVLAVDPGRVRCGIAVVTDEGKALYQAIVAPDGLVEEVRRLKTQFSPQVILVGKGTGSAPLIEALEKAVEETPLVIMEEAYTSEAARRLFVQENPARGWQKLLPRALRTPDRPYDDYAARILADRWWQLQRR</sequence>
<dbReference type="SUPFAM" id="SSF53098">
    <property type="entry name" value="Ribonuclease H-like"/>
    <property type="match status" value="1"/>
</dbReference>
<dbReference type="InterPro" id="IPR037027">
    <property type="entry name" value="YqgF/RNaseH-like_dom_sf"/>
</dbReference>
<dbReference type="AlphaFoldDB" id="S0EWI2"/>
<dbReference type="PATRIC" id="fig|1303518.3.peg.2018"/>
<dbReference type="EMBL" id="HF951689">
    <property type="protein sequence ID" value="CCW35769.1"/>
    <property type="molecule type" value="Genomic_DNA"/>
</dbReference>
<dbReference type="InterPro" id="IPR006641">
    <property type="entry name" value="YqgF/RNaseH-like_dom"/>
</dbReference>
<proteinExistence type="predicted"/>
<keyword evidence="3" id="KW-1185">Reference proteome</keyword>
<name>S0EWI2_CHTCT</name>
<dbReference type="Gene3D" id="3.30.420.140">
    <property type="entry name" value="YqgF/RNase H-like domain"/>
    <property type="match status" value="1"/>
</dbReference>
<protein>
    <recommendedName>
        <fullName evidence="1">YqgF/RNase H-like domain-containing protein</fullName>
    </recommendedName>
</protein>
<evidence type="ECO:0000313" key="2">
    <source>
        <dbReference type="EMBL" id="CCW35769.1"/>
    </source>
</evidence>
<dbReference type="RefSeq" id="WP_016483294.1">
    <property type="nucleotide sequence ID" value="NC_021487.1"/>
</dbReference>
<dbReference type="InterPro" id="IPR012337">
    <property type="entry name" value="RNaseH-like_sf"/>
</dbReference>
<reference evidence="3" key="1">
    <citation type="submission" date="2013-03" db="EMBL/GenBank/DDBJ databases">
        <title>Genome sequence of Chthonomonas calidirosea, the first sequenced genome from the Armatimonadetes phylum (formally candidate division OP10).</title>
        <authorList>
            <person name="Lee K.C.Y."/>
            <person name="Morgan X.C."/>
            <person name="Dunfield P.F."/>
            <person name="Tamas I."/>
            <person name="Houghton K.M."/>
            <person name="Vyssotski M."/>
            <person name="Ryan J.L.J."/>
            <person name="Lagutin K."/>
            <person name="McDonald I.R."/>
            <person name="Stott M.B."/>
        </authorList>
    </citation>
    <scope>NUCLEOTIDE SEQUENCE [LARGE SCALE GENOMIC DNA]</scope>
    <source>
        <strain evidence="3">DSM 23976 / ICMP 18418 / T49</strain>
    </source>
</reference>
<dbReference type="KEGG" id="ccz:CCALI_01962"/>
<dbReference type="eggNOG" id="COG0816">
    <property type="taxonomic scope" value="Bacteria"/>
</dbReference>
<feature type="domain" description="YqgF/RNase H-like" evidence="1">
    <location>
        <begin position="1"/>
        <end position="86"/>
    </location>
</feature>
<dbReference type="GO" id="GO:0006139">
    <property type="term" value="P:nucleobase-containing compound metabolic process"/>
    <property type="evidence" value="ECO:0007669"/>
    <property type="project" value="InterPro"/>
</dbReference>
<dbReference type="Proteomes" id="UP000014227">
    <property type="component" value="Chromosome I"/>
</dbReference>
<gene>
    <name evidence="2" type="ORF">CCALI_01962</name>
</gene>
<evidence type="ECO:0000259" key="1">
    <source>
        <dbReference type="SMART" id="SM00732"/>
    </source>
</evidence>
<evidence type="ECO:0000313" key="3">
    <source>
        <dbReference type="Proteomes" id="UP000014227"/>
    </source>
</evidence>
<dbReference type="OrthoDB" id="5161at2"/>
<dbReference type="HOGENOM" id="CLU_131578_0_0_0"/>
<accession>S0EWI2</accession>